<dbReference type="VEuPathDB" id="FungiDB:G647_07269"/>
<evidence type="ECO:0000256" key="1">
    <source>
        <dbReference type="ARBA" id="ARBA00004370"/>
    </source>
</evidence>
<name>A0A1C1C7V5_9EURO</name>
<dbReference type="GO" id="GO:0022857">
    <property type="term" value="F:transmembrane transporter activity"/>
    <property type="evidence" value="ECO:0007669"/>
    <property type="project" value="InterPro"/>
</dbReference>
<dbReference type="Proteomes" id="UP000094526">
    <property type="component" value="Unassembled WGS sequence"/>
</dbReference>
<dbReference type="PANTHER" id="PTHR48020:SF4">
    <property type="entry name" value="SYMPORT, PUTATIVE (AFU_ORTHOLOGUE AFUA_3G11790)-RELATED"/>
    <property type="match status" value="1"/>
</dbReference>
<dbReference type="VEuPathDB" id="FungiDB:CLCR_06449"/>
<evidence type="ECO:0000313" key="7">
    <source>
        <dbReference type="EMBL" id="OCT44590.1"/>
    </source>
</evidence>
<evidence type="ECO:0000256" key="3">
    <source>
        <dbReference type="ARBA" id="ARBA00022692"/>
    </source>
</evidence>
<comment type="caution">
    <text evidence="7">The sequence shown here is derived from an EMBL/GenBank/DDBJ whole genome shotgun (WGS) entry which is preliminary data.</text>
</comment>
<sequence>MAWTLLAAGFCFYIPESSRAHVGMIAFFIYVFTALYSIGQGPVAFVYSAEAFPLSHREIGNSWAVSATFALSSALSLTFPLMLSTFTPTGAFGFYA</sequence>
<proteinExistence type="predicted"/>
<keyword evidence="8" id="KW-1185">Reference proteome</keyword>
<accession>A0A1C1C7V5</accession>
<organism evidence="7 8">
    <name type="scientific">Cladophialophora carrionii</name>
    <dbReference type="NCBI Taxonomy" id="86049"/>
    <lineage>
        <taxon>Eukaryota</taxon>
        <taxon>Fungi</taxon>
        <taxon>Dikarya</taxon>
        <taxon>Ascomycota</taxon>
        <taxon>Pezizomycotina</taxon>
        <taxon>Eurotiomycetes</taxon>
        <taxon>Chaetothyriomycetidae</taxon>
        <taxon>Chaetothyriales</taxon>
        <taxon>Herpotrichiellaceae</taxon>
        <taxon>Cladophialophora</taxon>
    </lineage>
</organism>
<gene>
    <name evidence="7" type="ORF">CLCR_06449</name>
</gene>
<keyword evidence="5 6" id="KW-0472">Membrane</keyword>
<keyword evidence="2" id="KW-0813">Transport</keyword>
<dbReference type="InterPro" id="IPR036259">
    <property type="entry name" value="MFS_trans_sf"/>
</dbReference>
<evidence type="ECO:0000256" key="2">
    <source>
        <dbReference type="ARBA" id="ARBA00022448"/>
    </source>
</evidence>
<dbReference type="InterPro" id="IPR005828">
    <property type="entry name" value="MFS_sugar_transport-like"/>
</dbReference>
<dbReference type="GO" id="GO:0016020">
    <property type="term" value="C:membrane"/>
    <property type="evidence" value="ECO:0007669"/>
    <property type="project" value="UniProtKB-SubCell"/>
</dbReference>
<keyword evidence="3 6" id="KW-0812">Transmembrane</keyword>
<keyword evidence="4 6" id="KW-1133">Transmembrane helix</keyword>
<evidence type="ECO:0000256" key="6">
    <source>
        <dbReference type="SAM" id="Phobius"/>
    </source>
</evidence>
<comment type="subcellular location">
    <subcellularLocation>
        <location evidence="1">Membrane</location>
    </subcellularLocation>
</comment>
<dbReference type="EMBL" id="LGRB01000020">
    <property type="protein sequence ID" value="OCT44590.1"/>
    <property type="molecule type" value="Genomic_DNA"/>
</dbReference>
<evidence type="ECO:0000256" key="4">
    <source>
        <dbReference type="ARBA" id="ARBA00022989"/>
    </source>
</evidence>
<protein>
    <recommendedName>
        <fullName evidence="9">Major facilitator superfamily (MFS) profile domain-containing protein</fullName>
    </recommendedName>
</protein>
<dbReference type="STRING" id="86049.A0A1C1C7V5"/>
<reference evidence="8" key="1">
    <citation type="submission" date="2015-07" db="EMBL/GenBank/DDBJ databases">
        <authorList>
            <person name="Teixeira M.M."/>
            <person name="Souza R.C."/>
            <person name="Almeida L.G."/>
            <person name="Vicente V.A."/>
            <person name="de Hoog S."/>
            <person name="Bocca A.L."/>
            <person name="de Almeida S.R."/>
            <person name="Vasconcelos A.T."/>
            <person name="Felipe M.S."/>
        </authorList>
    </citation>
    <scope>NUCLEOTIDE SEQUENCE [LARGE SCALE GENOMIC DNA]</scope>
    <source>
        <strain evidence="8">KSF</strain>
    </source>
</reference>
<evidence type="ECO:0000313" key="8">
    <source>
        <dbReference type="Proteomes" id="UP000094526"/>
    </source>
</evidence>
<dbReference type="Pfam" id="PF00083">
    <property type="entry name" value="Sugar_tr"/>
    <property type="match status" value="1"/>
</dbReference>
<dbReference type="PANTHER" id="PTHR48020">
    <property type="entry name" value="PROTON MYO-INOSITOL COTRANSPORTER"/>
    <property type="match status" value="1"/>
</dbReference>
<dbReference type="Gene3D" id="1.20.1250.20">
    <property type="entry name" value="MFS general substrate transporter like domains"/>
    <property type="match status" value="1"/>
</dbReference>
<dbReference type="InterPro" id="IPR050814">
    <property type="entry name" value="Myo-inositol_Transporter"/>
</dbReference>
<evidence type="ECO:0000256" key="5">
    <source>
        <dbReference type="ARBA" id="ARBA00023136"/>
    </source>
</evidence>
<dbReference type="OrthoDB" id="4525599at2759"/>
<feature type="transmembrane region" description="Helical" evidence="6">
    <location>
        <begin position="29"/>
        <end position="49"/>
    </location>
</feature>
<evidence type="ECO:0008006" key="9">
    <source>
        <dbReference type="Google" id="ProtNLM"/>
    </source>
</evidence>
<dbReference type="AlphaFoldDB" id="A0A1C1C7V5"/>
<feature type="transmembrane region" description="Helical" evidence="6">
    <location>
        <begin position="61"/>
        <end position="83"/>
    </location>
</feature>